<organism evidence="2 3">
    <name type="scientific">Helicobacter marmotae</name>
    <dbReference type="NCBI Taxonomy" id="152490"/>
    <lineage>
        <taxon>Bacteria</taxon>
        <taxon>Pseudomonadati</taxon>
        <taxon>Campylobacterota</taxon>
        <taxon>Epsilonproteobacteria</taxon>
        <taxon>Campylobacterales</taxon>
        <taxon>Helicobacteraceae</taxon>
        <taxon>Helicobacter</taxon>
    </lineage>
</organism>
<dbReference type="AlphaFoldDB" id="A0A3D8I170"/>
<proteinExistence type="predicted"/>
<dbReference type="Proteomes" id="UP000256599">
    <property type="component" value="Unassembled WGS sequence"/>
</dbReference>
<evidence type="ECO:0000256" key="1">
    <source>
        <dbReference type="SAM" id="MobiDB-lite"/>
    </source>
</evidence>
<comment type="caution">
    <text evidence="2">The sequence shown here is derived from an EMBL/GenBank/DDBJ whole genome shotgun (WGS) entry which is preliminary data.</text>
</comment>
<dbReference type="EMBL" id="NXLR01000029">
    <property type="protein sequence ID" value="RDU58872.1"/>
    <property type="molecule type" value="Genomic_DNA"/>
</dbReference>
<reference evidence="2 3" key="1">
    <citation type="submission" date="2018-04" db="EMBL/GenBank/DDBJ databases">
        <title>Novel Campyloabacter and Helicobacter Species and Strains.</title>
        <authorList>
            <person name="Mannion A.J."/>
            <person name="Shen Z."/>
            <person name="Fox J.G."/>
        </authorList>
    </citation>
    <scope>NUCLEOTIDE SEQUENCE [LARGE SCALE GENOMIC DNA]</scope>
    <source>
        <strain evidence="2 3">MIT 98-6070</strain>
    </source>
</reference>
<feature type="non-terminal residue" evidence="2">
    <location>
        <position position="1"/>
    </location>
</feature>
<sequence length="219" mass="24499">ARILLWGWSLPARAKLLPPHYFIKLCTFKPLPLVEKEKRESPATPLVCHSEGFMPEESLLSAKDSLTETLERQPFRHSKHCEELLHKATRQSQSYCHSEGAQGATEESLNESLVAHRDSSPVSQAQNDKSGRVDGESNRDSSGFTSPQNDNLRESLVIPNSNASALPQYDRNNTSELEAQIDALVYTLYNLTQDEIAIIESNAQNARKATNTPNFQHKT</sequence>
<feature type="region of interest" description="Disordered" evidence="1">
    <location>
        <begin position="92"/>
        <end position="154"/>
    </location>
</feature>
<feature type="compositionally biased region" description="Basic and acidic residues" evidence="1">
    <location>
        <begin position="129"/>
        <end position="139"/>
    </location>
</feature>
<evidence type="ECO:0000313" key="3">
    <source>
        <dbReference type="Proteomes" id="UP000256599"/>
    </source>
</evidence>
<accession>A0A3D8I170</accession>
<name>A0A3D8I170_9HELI</name>
<gene>
    <name evidence="2" type="ORF">CQA63_08935</name>
</gene>
<protein>
    <submittedName>
        <fullName evidence="2">Uncharacterized protein</fullName>
    </submittedName>
</protein>
<feature type="compositionally biased region" description="Polar residues" evidence="1">
    <location>
        <begin position="140"/>
        <end position="150"/>
    </location>
</feature>
<keyword evidence="3" id="KW-1185">Reference proteome</keyword>
<evidence type="ECO:0000313" key="2">
    <source>
        <dbReference type="EMBL" id="RDU58872.1"/>
    </source>
</evidence>